<feature type="domain" description="Shikimate dehydrogenase substrate binding N-terminal" evidence="4">
    <location>
        <begin position="6"/>
        <end position="88"/>
    </location>
</feature>
<dbReference type="Gene3D" id="3.40.50.10860">
    <property type="entry name" value="Leucine Dehydrogenase, chain A, domain 1"/>
    <property type="match status" value="1"/>
</dbReference>
<keyword evidence="6" id="KW-1185">Reference proteome</keyword>
<gene>
    <name evidence="5" type="ORF">SAMN02927921_03246</name>
</gene>
<dbReference type="GO" id="GO:0050661">
    <property type="term" value="F:NADP binding"/>
    <property type="evidence" value="ECO:0007669"/>
    <property type="project" value="TreeGrafter"/>
</dbReference>
<evidence type="ECO:0000256" key="3">
    <source>
        <dbReference type="ARBA" id="ARBA00023141"/>
    </source>
</evidence>
<dbReference type="SUPFAM" id="SSF53223">
    <property type="entry name" value="Aminoacid dehydrogenase-like, N-terminal domain"/>
    <property type="match status" value="1"/>
</dbReference>
<dbReference type="InterPro" id="IPR022893">
    <property type="entry name" value="Shikimate_DH_fam"/>
</dbReference>
<dbReference type="InterPro" id="IPR013708">
    <property type="entry name" value="Shikimate_DH-bd_N"/>
</dbReference>
<dbReference type="Gene3D" id="3.40.50.720">
    <property type="entry name" value="NAD(P)-binding Rossmann-like Domain"/>
    <property type="match status" value="1"/>
</dbReference>
<dbReference type="SUPFAM" id="SSF51735">
    <property type="entry name" value="NAD(P)-binding Rossmann-fold domains"/>
    <property type="match status" value="1"/>
</dbReference>
<dbReference type="GO" id="GO:0005829">
    <property type="term" value="C:cytosol"/>
    <property type="evidence" value="ECO:0007669"/>
    <property type="project" value="TreeGrafter"/>
</dbReference>
<dbReference type="Pfam" id="PF08501">
    <property type="entry name" value="Shikimate_dh_N"/>
    <property type="match status" value="1"/>
</dbReference>
<dbReference type="GO" id="GO:0004764">
    <property type="term" value="F:shikimate 3-dehydrogenase (NADP+) activity"/>
    <property type="evidence" value="ECO:0007669"/>
    <property type="project" value="InterPro"/>
</dbReference>
<name>A0A1K1R7T7_9FLAO</name>
<evidence type="ECO:0000259" key="4">
    <source>
        <dbReference type="Pfam" id="PF08501"/>
    </source>
</evidence>
<reference evidence="5 6" key="1">
    <citation type="submission" date="2016-11" db="EMBL/GenBank/DDBJ databases">
        <authorList>
            <person name="Jaros S."/>
            <person name="Januszkiewicz K."/>
            <person name="Wedrychowicz H."/>
        </authorList>
    </citation>
    <scope>NUCLEOTIDE SEQUENCE [LARGE SCALE GENOMIC DNA]</scope>
    <source>
        <strain evidence="5 6">CGMCC 1.12145</strain>
    </source>
</reference>
<protein>
    <submittedName>
        <fullName evidence="5">Shikimate dehydrogenase</fullName>
    </submittedName>
</protein>
<dbReference type="GO" id="GO:0009073">
    <property type="term" value="P:aromatic amino acid family biosynthetic process"/>
    <property type="evidence" value="ECO:0007669"/>
    <property type="project" value="UniProtKB-KW"/>
</dbReference>
<comment type="pathway">
    <text evidence="1">Metabolic intermediate biosynthesis; chorismate biosynthesis; chorismate from D-erythrose 4-phosphate and phosphoenolpyruvate: step 4/7.</text>
</comment>
<dbReference type="CDD" id="cd01065">
    <property type="entry name" value="NAD_bind_Shikimate_DH"/>
    <property type="match status" value="1"/>
</dbReference>
<evidence type="ECO:0000256" key="2">
    <source>
        <dbReference type="ARBA" id="ARBA00023002"/>
    </source>
</evidence>
<dbReference type="PANTHER" id="PTHR21089:SF1">
    <property type="entry name" value="BIFUNCTIONAL 3-DEHYDROQUINATE DEHYDRATASE_SHIKIMATE DEHYDROGENASE, CHLOROPLASTIC"/>
    <property type="match status" value="1"/>
</dbReference>
<sequence length="246" mass="28085">MPLFGLIGKNISYSFSQVYFREKFEKLQLTDHTYVNFDLQDIREFPETLREHPDLMGCNVTIPYKEAVIPYLSGLSNKAKEIGAVNVIKIEKDKLTGYNTDYYGFQASLQPLLRKDHRKALILGTGGASKAIAFSLRELGIAYTFVSRKPEEGQFSYYDLDEKIMRSHTVIINCTPLGTFPNVEDRPQLPYDLIGPEHLLYDLIYNPAETSFLKAGKEKGATTSNGLQMLRFQAEKAWEIWNTPPR</sequence>
<keyword evidence="3" id="KW-0028">Amino-acid biosynthesis</keyword>
<evidence type="ECO:0000313" key="6">
    <source>
        <dbReference type="Proteomes" id="UP000182248"/>
    </source>
</evidence>
<dbReference type="InterPro" id="IPR036291">
    <property type="entry name" value="NAD(P)-bd_dom_sf"/>
</dbReference>
<dbReference type="OrthoDB" id="9792692at2"/>
<dbReference type="RefSeq" id="WP_072318432.1">
    <property type="nucleotide sequence ID" value="NZ_FPJE01000020.1"/>
</dbReference>
<dbReference type="AlphaFoldDB" id="A0A1K1R7T7"/>
<dbReference type="GO" id="GO:0009423">
    <property type="term" value="P:chorismate biosynthetic process"/>
    <property type="evidence" value="ECO:0007669"/>
    <property type="project" value="TreeGrafter"/>
</dbReference>
<dbReference type="Proteomes" id="UP000182248">
    <property type="component" value="Unassembled WGS sequence"/>
</dbReference>
<organism evidence="5 6">
    <name type="scientific">Sinomicrobium oceani</name>
    <dbReference type="NCBI Taxonomy" id="1150368"/>
    <lineage>
        <taxon>Bacteria</taxon>
        <taxon>Pseudomonadati</taxon>
        <taxon>Bacteroidota</taxon>
        <taxon>Flavobacteriia</taxon>
        <taxon>Flavobacteriales</taxon>
        <taxon>Flavobacteriaceae</taxon>
        <taxon>Sinomicrobium</taxon>
    </lineage>
</organism>
<proteinExistence type="predicted"/>
<dbReference type="InterPro" id="IPR046346">
    <property type="entry name" value="Aminoacid_DH-like_N_sf"/>
</dbReference>
<dbReference type="EMBL" id="FPJE01000020">
    <property type="protein sequence ID" value="SFW67980.1"/>
    <property type="molecule type" value="Genomic_DNA"/>
</dbReference>
<keyword evidence="3" id="KW-0057">Aromatic amino acid biosynthesis</keyword>
<dbReference type="GO" id="GO:0019632">
    <property type="term" value="P:shikimate metabolic process"/>
    <property type="evidence" value="ECO:0007669"/>
    <property type="project" value="TreeGrafter"/>
</dbReference>
<keyword evidence="2" id="KW-0560">Oxidoreductase</keyword>
<dbReference type="STRING" id="1150368.SAMN02927921_03246"/>
<dbReference type="PANTHER" id="PTHR21089">
    <property type="entry name" value="SHIKIMATE DEHYDROGENASE"/>
    <property type="match status" value="1"/>
</dbReference>
<evidence type="ECO:0000313" key="5">
    <source>
        <dbReference type="EMBL" id="SFW67980.1"/>
    </source>
</evidence>
<evidence type="ECO:0000256" key="1">
    <source>
        <dbReference type="ARBA" id="ARBA00004871"/>
    </source>
</evidence>
<accession>A0A1K1R7T7</accession>